<organism evidence="2 3">
    <name type="scientific">Rhypophila decipiens</name>
    <dbReference type="NCBI Taxonomy" id="261697"/>
    <lineage>
        <taxon>Eukaryota</taxon>
        <taxon>Fungi</taxon>
        <taxon>Dikarya</taxon>
        <taxon>Ascomycota</taxon>
        <taxon>Pezizomycotina</taxon>
        <taxon>Sordariomycetes</taxon>
        <taxon>Sordariomycetidae</taxon>
        <taxon>Sordariales</taxon>
        <taxon>Naviculisporaceae</taxon>
        <taxon>Rhypophila</taxon>
    </lineage>
</organism>
<evidence type="ECO:0000313" key="2">
    <source>
        <dbReference type="EMBL" id="KAK4219213.1"/>
    </source>
</evidence>
<proteinExistence type="predicted"/>
<feature type="region of interest" description="Disordered" evidence="1">
    <location>
        <begin position="239"/>
        <end position="341"/>
    </location>
</feature>
<feature type="compositionally biased region" description="Basic and acidic residues" evidence="1">
    <location>
        <begin position="596"/>
        <end position="612"/>
    </location>
</feature>
<dbReference type="AlphaFoldDB" id="A0AAN6YH51"/>
<dbReference type="EMBL" id="MU858049">
    <property type="protein sequence ID" value="KAK4219213.1"/>
    <property type="molecule type" value="Genomic_DNA"/>
</dbReference>
<accession>A0AAN6YH51</accession>
<reference evidence="2" key="1">
    <citation type="journal article" date="2023" name="Mol. Phylogenet. Evol.">
        <title>Genome-scale phylogeny and comparative genomics of the fungal order Sordariales.</title>
        <authorList>
            <person name="Hensen N."/>
            <person name="Bonometti L."/>
            <person name="Westerberg I."/>
            <person name="Brannstrom I.O."/>
            <person name="Guillou S."/>
            <person name="Cros-Aarteil S."/>
            <person name="Calhoun S."/>
            <person name="Haridas S."/>
            <person name="Kuo A."/>
            <person name="Mondo S."/>
            <person name="Pangilinan J."/>
            <person name="Riley R."/>
            <person name="LaButti K."/>
            <person name="Andreopoulos B."/>
            <person name="Lipzen A."/>
            <person name="Chen C."/>
            <person name="Yan M."/>
            <person name="Daum C."/>
            <person name="Ng V."/>
            <person name="Clum A."/>
            <person name="Steindorff A."/>
            <person name="Ohm R.A."/>
            <person name="Martin F."/>
            <person name="Silar P."/>
            <person name="Natvig D.O."/>
            <person name="Lalanne C."/>
            <person name="Gautier V."/>
            <person name="Ament-Velasquez S.L."/>
            <person name="Kruys A."/>
            <person name="Hutchinson M.I."/>
            <person name="Powell A.J."/>
            <person name="Barry K."/>
            <person name="Miller A.N."/>
            <person name="Grigoriev I.V."/>
            <person name="Debuchy R."/>
            <person name="Gladieux P."/>
            <person name="Hiltunen Thoren M."/>
            <person name="Johannesson H."/>
        </authorList>
    </citation>
    <scope>NUCLEOTIDE SEQUENCE</scope>
    <source>
        <strain evidence="2">PSN293</strain>
    </source>
</reference>
<name>A0AAN6YH51_9PEZI</name>
<evidence type="ECO:0000313" key="3">
    <source>
        <dbReference type="Proteomes" id="UP001301769"/>
    </source>
</evidence>
<sequence>MPSFRGIEISLITKPGDEPIPEYPHPDSSLARLVGDGSKDVCHQKSNPTISVYMPSVPGSAFAINYTIRQLNLAEAKYMFFKLYINGRGILSWGIEPVLGKTRQVVRSIWAPGGHLAYQAGLEERNFVFLPGQENKSAAEDGGLIEIQAFRAKGRSAKAPKVEEFRHPQAYGIAVPSVGLLDKPEDARFFDYCLLDAKDSPYATFKLHYRSMNSLQQLNLVTSPVIGPRSLPLETEHPFGRKAEAKINTPDEAVFGAGSDSRAKSTHFDVPDRTASSYFLKSPPERLPRRPSTRTIPQPGKGGQEGISDPYLQRPLPALPVAEPGTRSRRSSRASSAGSSAPSVAASLISKLSHDSFDQSGAECGVARAVQIHSIKPTTVSVEGKEGNDENQDHNIQQLADCSISDYEVSPLSTCNSESEYPVSPNSYLPTTGSSFDFDLEQFSSPRRPSSQSLYALMRIDRNAAPSPSGPFRNFSRPGCLPTSSSESGGLGRVAASEAESVSPSPAQRRISRSVSEQYARGGHPDRRPIPPPKDAPVSGGQNDIAPSAGAGTRQKALPKRLPAAWNIFDSRPAGPSQGNVLHNDGSPLPLVESPPEMKLKVKEEQNRKPSN</sequence>
<dbReference type="Proteomes" id="UP001301769">
    <property type="component" value="Unassembled WGS sequence"/>
</dbReference>
<reference evidence="2" key="2">
    <citation type="submission" date="2023-05" db="EMBL/GenBank/DDBJ databases">
        <authorList>
            <consortium name="Lawrence Berkeley National Laboratory"/>
            <person name="Steindorff A."/>
            <person name="Hensen N."/>
            <person name="Bonometti L."/>
            <person name="Westerberg I."/>
            <person name="Brannstrom I.O."/>
            <person name="Guillou S."/>
            <person name="Cros-Aarteil S."/>
            <person name="Calhoun S."/>
            <person name="Haridas S."/>
            <person name="Kuo A."/>
            <person name="Mondo S."/>
            <person name="Pangilinan J."/>
            <person name="Riley R."/>
            <person name="Labutti K."/>
            <person name="Andreopoulos B."/>
            <person name="Lipzen A."/>
            <person name="Chen C."/>
            <person name="Yanf M."/>
            <person name="Daum C."/>
            <person name="Ng V."/>
            <person name="Clum A."/>
            <person name="Ohm R."/>
            <person name="Martin F."/>
            <person name="Silar P."/>
            <person name="Natvig D."/>
            <person name="Lalanne C."/>
            <person name="Gautier V."/>
            <person name="Ament-Velasquez S.L."/>
            <person name="Kruys A."/>
            <person name="Hutchinson M.I."/>
            <person name="Powell A.J."/>
            <person name="Barry K."/>
            <person name="Miller A.N."/>
            <person name="Grigoriev I.V."/>
            <person name="Debuchy R."/>
            <person name="Gladieux P."/>
            <person name="Thoren M.H."/>
            <person name="Johannesson H."/>
        </authorList>
    </citation>
    <scope>NUCLEOTIDE SEQUENCE</scope>
    <source>
        <strain evidence="2">PSN293</strain>
    </source>
</reference>
<protein>
    <submittedName>
        <fullName evidence="2">Uncharacterized protein</fullName>
    </submittedName>
</protein>
<feature type="compositionally biased region" description="Low complexity" evidence="1">
    <location>
        <begin position="494"/>
        <end position="507"/>
    </location>
</feature>
<feature type="compositionally biased region" description="Basic and acidic residues" evidence="1">
    <location>
        <begin position="261"/>
        <end position="272"/>
    </location>
</feature>
<keyword evidence="3" id="KW-1185">Reference proteome</keyword>
<gene>
    <name evidence="2" type="ORF">QBC37DRAFT_461735</name>
</gene>
<comment type="caution">
    <text evidence="2">The sequence shown here is derived from an EMBL/GenBank/DDBJ whole genome shotgun (WGS) entry which is preliminary data.</text>
</comment>
<evidence type="ECO:0000256" key="1">
    <source>
        <dbReference type="SAM" id="MobiDB-lite"/>
    </source>
</evidence>
<feature type="region of interest" description="Disordered" evidence="1">
    <location>
        <begin position="465"/>
        <end position="612"/>
    </location>
</feature>